<dbReference type="PANTHER" id="PTHR46890">
    <property type="entry name" value="NON-LTR RETROLELEMENT REVERSE TRANSCRIPTASE-LIKE PROTEIN-RELATED"/>
    <property type="match status" value="1"/>
</dbReference>
<dbReference type="PANTHER" id="PTHR46890:SF48">
    <property type="entry name" value="RNA-DIRECTED DNA POLYMERASE"/>
    <property type="match status" value="1"/>
</dbReference>
<gene>
    <name evidence="1" type="ORF">Scaly_2216700</name>
</gene>
<protein>
    <submittedName>
        <fullName evidence="1">Uncharacterized protein</fullName>
    </submittedName>
</protein>
<reference evidence="1" key="2">
    <citation type="journal article" date="2024" name="Plant">
        <title>Genomic evolution and insights into agronomic trait innovations of Sesamum species.</title>
        <authorList>
            <person name="Miao H."/>
            <person name="Wang L."/>
            <person name="Qu L."/>
            <person name="Liu H."/>
            <person name="Sun Y."/>
            <person name="Le M."/>
            <person name="Wang Q."/>
            <person name="Wei S."/>
            <person name="Zheng Y."/>
            <person name="Lin W."/>
            <person name="Duan Y."/>
            <person name="Cao H."/>
            <person name="Xiong S."/>
            <person name="Wang X."/>
            <person name="Wei L."/>
            <person name="Li C."/>
            <person name="Ma Q."/>
            <person name="Ju M."/>
            <person name="Zhao R."/>
            <person name="Li G."/>
            <person name="Mu C."/>
            <person name="Tian Q."/>
            <person name="Mei H."/>
            <person name="Zhang T."/>
            <person name="Gao T."/>
            <person name="Zhang H."/>
        </authorList>
    </citation>
    <scope>NUCLEOTIDE SEQUENCE</scope>
    <source>
        <strain evidence="1">KEN8</strain>
    </source>
</reference>
<dbReference type="InterPro" id="IPR052343">
    <property type="entry name" value="Retrotransposon-Effector_Assoc"/>
</dbReference>
<dbReference type="EMBL" id="JACGWM010000014">
    <property type="protein sequence ID" value="KAL0327841.1"/>
    <property type="molecule type" value="Genomic_DNA"/>
</dbReference>
<sequence>MVVHGDFNKILYQHEKQVGNERIQGEIEAFRQCLLDCDLQELGFSGERFTWCNHREFPAKRTGFYARRPNFILKRFGFGLRSVRRWLSKDGQQWACLIQGEFENLCNVVYKIACKVIANRLKPFLGVIIVESQSTFVPSRLITDNVLVAHELNHYLVLRILRAHIADKGAIAVYPGHSPIARGSVWTENEFSKSAIVFSKKTPFPMRMELVTRLGVPMVDKHDKYLDFPARGKQEGGLEVRSLKEFNLALLCKQVWRIVVATDSPLHQLFKSRASVEYWGWKVYQYYINPMDSEAFYIPTRPSTFQLIFPPRTLPASATIDMLLNPEGLWDEFRVC</sequence>
<accession>A0AAW2M9H8</accession>
<proteinExistence type="predicted"/>
<name>A0AAW2M9H8_9LAMI</name>
<dbReference type="AlphaFoldDB" id="A0AAW2M9H8"/>
<comment type="caution">
    <text evidence="1">The sequence shown here is derived from an EMBL/GenBank/DDBJ whole genome shotgun (WGS) entry which is preliminary data.</text>
</comment>
<organism evidence="1">
    <name type="scientific">Sesamum calycinum</name>
    <dbReference type="NCBI Taxonomy" id="2727403"/>
    <lineage>
        <taxon>Eukaryota</taxon>
        <taxon>Viridiplantae</taxon>
        <taxon>Streptophyta</taxon>
        <taxon>Embryophyta</taxon>
        <taxon>Tracheophyta</taxon>
        <taxon>Spermatophyta</taxon>
        <taxon>Magnoliopsida</taxon>
        <taxon>eudicotyledons</taxon>
        <taxon>Gunneridae</taxon>
        <taxon>Pentapetalae</taxon>
        <taxon>asterids</taxon>
        <taxon>lamiids</taxon>
        <taxon>Lamiales</taxon>
        <taxon>Pedaliaceae</taxon>
        <taxon>Sesamum</taxon>
    </lineage>
</organism>
<reference evidence="1" key="1">
    <citation type="submission" date="2020-06" db="EMBL/GenBank/DDBJ databases">
        <authorList>
            <person name="Li T."/>
            <person name="Hu X."/>
            <person name="Zhang T."/>
            <person name="Song X."/>
            <person name="Zhang H."/>
            <person name="Dai N."/>
            <person name="Sheng W."/>
            <person name="Hou X."/>
            <person name="Wei L."/>
        </authorList>
    </citation>
    <scope>NUCLEOTIDE SEQUENCE</scope>
    <source>
        <strain evidence="1">KEN8</strain>
        <tissue evidence="1">Leaf</tissue>
    </source>
</reference>
<evidence type="ECO:0000313" key="1">
    <source>
        <dbReference type="EMBL" id="KAL0327841.1"/>
    </source>
</evidence>